<dbReference type="AlphaFoldDB" id="A0A7K1TBD0"/>
<dbReference type="RefSeq" id="WP_157562337.1">
    <property type="nucleotide sequence ID" value="NZ_WQKZ01000001.1"/>
</dbReference>
<keyword evidence="3" id="KW-1185">Reference proteome</keyword>
<organism evidence="2 3">
    <name type="scientific">Hymenobacter ginkgonis</name>
    <dbReference type="NCBI Taxonomy" id="2682976"/>
    <lineage>
        <taxon>Bacteria</taxon>
        <taxon>Pseudomonadati</taxon>
        <taxon>Bacteroidota</taxon>
        <taxon>Cytophagia</taxon>
        <taxon>Cytophagales</taxon>
        <taxon>Hymenobacteraceae</taxon>
        <taxon>Hymenobacter</taxon>
    </lineage>
</organism>
<gene>
    <name evidence="2" type="ORF">GO988_04665</name>
</gene>
<evidence type="ECO:0000313" key="2">
    <source>
        <dbReference type="EMBL" id="MVN75612.1"/>
    </source>
</evidence>
<evidence type="ECO:0000256" key="1">
    <source>
        <dbReference type="SAM" id="MobiDB-lite"/>
    </source>
</evidence>
<proteinExistence type="predicted"/>
<dbReference type="EMBL" id="WQKZ01000001">
    <property type="protein sequence ID" value="MVN75612.1"/>
    <property type="molecule type" value="Genomic_DNA"/>
</dbReference>
<sequence length="527" mass="58791">MQSVTSLLIRGSLAVGLGMLAGSCARKDFFQTDARLPASAAPAVGPDSVWAVAGRHYDRHNGFYHLIMGPHHRAIWSAPVRVPVLHLATAEPAAGPLRPTKLGGGFQSTSLTLEAADSRPYVIRSLDKDPARILPTFIRKSFATNYLRDATSAGNPYGALVVEPLAQAVGVPHTHPRILYVALTETALAVDDANERLRGKLVLLEEKYNGKQVRSPLVPTARDFISDEEMRQRLYASAAARPDQQALLRARLLDVLIGDWDRHAGQWQWAELSDPARPGRQLYAPVPKDRDQAFFRISDGLVPWLITRKFAVRHLVTFKTRIHDVQALTGQGRFVDQRGMPELTRRDFARAAHYVQQQLPDSTLARAVRRLPPAVYAIEGPRLLRDLQARRAQLPAVAQRYYLLKARRPTLAGTDQPNYFRVERTPDSTTVSIYSRELGSDSLYFRRTFFRKETRHLTLEGLGGDDIFEVSGRGLPLELHGGSGHDVVRPASPPRLKFKQDANGGLPVSAPRSKKEELENYDRLEDE</sequence>
<feature type="compositionally biased region" description="Basic and acidic residues" evidence="1">
    <location>
        <begin position="513"/>
        <end position="527"/>
    </location>
</feature>
<comment type="caution">
    <text evidence="2">The sequence shown here is derived from an EMBL/GenBank/DDBJ whole genome shotgun (WGS) entry which is preliminary data.</text>
</comment>
<protein>
    <submittedName>
        <fullName evidence="2">Uncharacterized protein</fullName>
    </submittedName>
</protein>
<dbReference type="Proteomes" id="UP000441336">
    <property type="component" value="Unassembled WGS sequence"/>
</dbReference>
<feature type="region of interest" description="Disordered" evidence="1">
    <location>
        <begin position="481"/>
        <end position="527"/>
    </location>
</feature>
<name>A0A7K1TBD0_9BACT</name>
<reference evidence="2 3" key="1">
    <citation type="submission" date="2019-12" db="EMBL/GenBank/DDBJ databases">
        <title>Hymenobacter sp. HMF4947 Genome sequencing and assembly.</title>
        <authorList>
            <person name="Kang H."/>
            <person name="Cha I."/>
            <person name="Kim H."/>
            <person name="Joh K."/>
        </authorList>
    </citation>
    <scope>NUCLEOTIDE SEQUENCE [LARGE SCALE GENOMIC DNA]</scope>
    <source>
        <strain evidence="2 3">HMF4947</strain>
    </source>
</reference>
<evidence type="ECO:0000313" key="3">
    <source>
        <dbReference type="Proteomes" id="UP000441336"/>
    </source>
</evidence>
<accession>A0A7K1TBD0</accession>